<dbReference type="SUPFAM" id="SSF51215">
    <property type="entry name" value="Regulatory protein AraC"/>
    <property type="match status" value="1"/>
</dbReference>
<keyword evidence="3" id="KW-0804">Transcription</keyword>
<comment type="caution">
    <text evidence="5">The sequence shown here is derived from an EMBL/GenBank/DDBJ whole genome shotgun (WGS) entry which is preliminary data.</text>
</comment>
<keyword evidence="2" id="KW-0238">DNA-binding</keyword>
<evidence type="ECO:0000256" key="3">
    <source>
        <dbReference type="ARBA" id="ARBA00023163"/>
    </source>
</evidence>
<keyword evidence="1" id="KW-0805">Transcription regulation</keyword>
<evidence type="ECO:0000313" key="5">
    <source>
        <dbReference type="EMBL" id="MFD0964982.1"/>
    </source>
</evidence>
<evidence type="ECO:0000313" key="6">
    <source>
        <dbReference type="Proteomes" id="UP001596997"/>
    </source>
</evidence>
<evidence type="ECO:0000256" key="2">
    <source>
        <dbReference type="ARBA" id="ARBA00023125"/>
    </source>
</evidence>
<dbReference type="SMART" id="SM00342">
    <property type="entry name" value="HTH_ARAC"/>
    <property type="match status" value="1"/>
</dbReference>
<dbReference type="PROSITE" id="PS01124">
    <property type="entry name" value="HTH_ARAC_FAMILY_2"/>
    <property type="match status" value="1"/>
</dbReference>
<dbReference type="InterPro" id="IPR037923">
    <property type="entry name" value="HTH-like"/>
</dbReference>
<dbReference type="PANTHER" id="PTHR43280">
    <property type="entry name" value="ARAC-FAMILY TRANSCRIPTIONAL REGULATOR"/>
    <property type="match status" value="1"/>
</dbReference>
<proteinExistence type="predicted"/>
<accession>A0ABW3I668</accession>
<gene>
    <name evidence="5" type="ORF">ACFQ1O_13275</name>
</gene>
<dbReference type="InterPro" id="IPR018060">
    <property type="entry name" value="HTH_AraC"/>
</dbReference>
<evidence type="ECO:0000256" key="1">
    <source>
        <dbReference type="ARBA" id="ARBA00023015"/>
    </source>
</evidence>
<dbReference type="Gene3D" id="1.10.10.60">
    <property type="entry name" value="Homeodomain-like"/>
    <property type="match status" value="2"/>
</dbReference>
<dbReference type="EMBL" id="JBHTJM010000010">
    <property type="protein sequence ID" value="MFD0964982.1"/>
    <property type="molecule type" value="Genomic_DNA"/>
</dbReference>
<evidence type="ECO:0000259" key="4">
    <source>
        <dbReference type="PROSITE" id="PS01124"/>
    </source>
</evidence>
<dbReference type="InterPro" id="IPR009057">
    <property type="entry name" value="Homeodomain-like_sf"/>
</dbReference>
<keyword evidence="6" id="KW-1185">Reference proteome</keyword>
<reference evidence="6" key="1">
    <citation type="journal article" date="2019" name="Int. J. Syst. Evol. Microbiol.">
        <title>The Global Catalogue of Microorganisms (GCM) 10K type strain sequencing project: providing services to taxonomists for standard genome sequencing and annotation.</title>
        <authorList>
            <consortium name="The Broad Institute Genomics Platform"/>
            <consortium name="The Broad Institute Genome Sequencing Center for Infectious Disease"/>
            <person name="Wu L."/>
            <person name="Ma J."/>
        </authorList>
    </citation>
    <scope>NUCLEOTIDE SEQUENCE [LARGE SCALE GENOMIC DNA]</scope>
    <source>
        <strain evidence="6">CCUG 62114</strain>
    </source>
</reference>
<organism evidence="5 6">
    <name type="scientific">Pseudofulvibacter geojedonensis</name>
    <dbReference type="NCBI Taxonomy" id="1123758"/>
    <lineage>
        <taxon>Bacteria</taxon>
        <taxon>Pseudomonadati</taxon>
        <taxon>Bacteroidota</taxon>
        <taxon>Flavobacteriia</taxon>
        <taxon>Flavobacteriales</taxon>
        <taxon>Flavobacteriaceae</taxon>
        <taxon>Pseudofulvibacter</taxon>
    </lineage>
</organism>
<dbReference type="PANTHER" id="PTHR43280:SF10">
    <property type="entry name" value="REGULATORY PROTEIN POCR"/>
    <property type="match status" value="1"/>
</dbReference>
<name>A0ABW3I668_9FLAO</name>
<dbReference type="Proteomes" id="UP001596997">
    <property type="component" value="Unassembled WGS sequence"/>
</dbReference>
<sequence length="260" mass="30407">MRLTNTMFLGTTTDKYYIDNCSISIVNYTKPVSEDWHSHEDIHLSLILQGGNLESRKNKDVQVTPGKIISYHQGEKHRNRFTEFPSKNLNLEFNNDFFTQNELSVTSPNLTGTKQIEHYLSLVKIYQELHINDLYTNDSILLSLKSLFTNNNISKYQPNWVPTLKEIIEDRWDEFIPLDELALNLNVHPVTISKYFKKYYNCSLGDYMRKIKVQKAIDLLLHTKMPITEIAYACGFSDNSHMTRIFKLYVGFIPKEIRLV</sequence>
<protein>
    <submittedName>
        <fullName evidence="5">Helix-turn-helix domain-containing protein</fullName>
    </submittedName>
</protein>
<dbReference type="SUPFAM" id="SSF46689">
    <property type="entry name" value="Homeodomain-like"/>
    <property type="match status" value="1"/>
</dbReference>
<dbReference type="Pfam" id="PF12833">
    <property type="entry name" value="HTH_18"/>
    <property type="match status" value="1"/>
</dbReference>
<feature type="domain" description="HTH araC/xylS-type" evidence="4">
    <location>
        <begin position="162"/>
        <end position="260"/>
    </location>
</feature>